<accession>A0A0E1W6D6</accession>
<evidence type="ECO:0000256" key="1">
    <source>
        <dbReference type="SAM" id="MobiDB-lite"/>
    </source>
</evidence>
<gene>
    <name evidence="2" type="ORF">BURPS1710A_2422</name>
</gene>
<reference evidence="3" key="1">
    <citation type="submission" date="2007-08" db="EMBL/GenBank/DDBJ databases">
        <title>Annotation of Burkholderia pseudomallei 1710a.</title>
        <authorList>
            <person name="Harkins D.M."/>
            <person name="DeShazer D."/>
            <person name="Woods D.E."/>
            <person name="Brinkac L.M."/>
            <person name="Brown K.A."/>
            <person name="Hung G.C."/>
            <person name="Tuanyok A."/>
            <person name="Zhang B."/>
            <person name="Nierman W.C."/>
        </authorList>
    </citation>
    <scope>NUCLEOTIDE SEQUENCE [LARGE SCALE GENOMIC DNA]</scope>
    <source>
        <strain evidence="3">1710a</strain>
    </source>
</reference>
<protein>
    <submittedName>
        <fullName evidence="2">Uncharacterized protein</fullName>
    </submittedName>
</protein>
<evidence type="ECO:0000313" key="2">
    <source>
        <dbReference type="EMBL" id="EET08805.1"/>
    </source>
</evidence>
<dbReference type="AlphaFoldDB" id="A0A0E1W6D6"/>
<reference evidence="2 3" key="2">
    <citation type="submission" date="2009-05" db="EMBL/GenBank/DDBJ databases">
        <authorList>
            <person name="Harkins D.M."/>
            <person name="DeShazer D."/>
            <person name="Woods D.E."/>
            <person name="Brinkac L.M."/>
            <person name="Brown K.A."/>
            <person name="Hung G.C."/>
            <person name="Tuanyok A."/>
            <person name="Zhang B."/>
            <person name="Nierman W.C."/>
        </authorList>
    </citation>
    <scope>NUCLEOTIDE SEQUENCE [LARGE SCALE GENOMIC DNA]</scope>
    <source>
        <strain evidence="2 3">1710a</strain>
    </source>
</reference>
<proteinExistence type="predicted"/>
<dbReference type="Proteomes" id="UP000001812">
    <property type="component" value="Chromosome I"/>
</dbReference>
<organism evidence="2 3">
    <name type="scientific">Burkholderia pseudomallei 1710a</name>
    <dbReference type="NCBI Taxonomy" id="320371"/>
    <lineage>
        <taxon>Bacteria</taxon>
        <taxon>Pseudomonadati</taxon>
        <taxon>Pseudomonadota</taxon>
        <taxon>Betaproteobacteria</taxon>
        <taxon>Burkholderiales</taxon>
        <taxon>Burkholderiaceae</taxon>
        <taxon>Burkholderia</taxon>
        <taxon>pseudomallei group</taxon>
    </lineage>
</organism>
<dbReference type="HOGENOM" id="CLU_189740_0_0_4"/>
<dbReference type="EMBL" id="CM000832">
    <property type="protein sequence ID" value="EET08805.1"/>
    <property type="molecule type" value="Genomic_DNA"/>
</dbReference>
<name>A0A0E1W6D6_BURPE</name>
<sequence>MVARAASRAVRRAVRERGRQARRTNGARQARRARRSCAARLAMPPRTDGARRRTACEARRAACDAGVSRGSRLAALGARRIVLESSNE</sequence>
<feature type="region of interest" description="Disordered" evidence="1">
    <location>
        <begin position="1"/>
        <end position="37"/>
    </location>
</feature>
<evidence type="ECO:0000313" key="3">
    <source>
        <dbReference type="Proteomes" id="UP000001812"/>
    </source>
</evidence>